<feature type="domain" description="DUF4143" evidence="1">
    <location>
        <begin position="6"/>
        <end position="59"/>
    </location>
</feature>
<dbReference type="EMBL" id="JACIES010000008">
    <property type="protein sequence ID" value="MBB4027191.1"/>
    <property type="molecule type" value="Genomic_DNA"/>
</dbReference>
<reference evidence="2 3" key="1">
    <citation type="submission" date="2020-08" db="EMBL/GenBank/DDBJ databases">
        <title>Genomic Encyclopedia of Type Strains, Phase IV (KMG-IV): sequencing the most valuable type-strain genomes for metagenomic binning, comparative biology and taxonomic classification.</title>
        <authorList>
            <person name="Goeker M."/>
        </authorList>
    </citation>
    <scope>NUCLEOTIDE SEQUENCE [LARGE SCALE GENOMIC DNA]</scope>
    <source>
        <strain evidence="2 3">DSM 105721</strain>
    </source>
</reference>
<evidence type="ECO:0000313" key="3">
    <source>
        <dbReference type="Proteomes" id="UP000546007"/>
    </source>
</evidence>
<dbReference type="Pfam" id="PF13635">
    <property type="entry name" value="DUF4143"/>
    <property type="match status" value="1"/>
</dbReference>
<evidence type="ECO:0000259" key="1">
    <source>
        <dbReference type="Pfam" id="PF13635"/>
    </source>
</evidence>
<accession>A0A7W6HYA8</accession>
<comment type="caution">
    <text evidence="2">The sequence shown here is derived from an EMBL/GenBank/DDBJ whole genome shotgun (WGS) entry which is preliminary data.</text>
</comment>
<sequence>MQNVRSINLGSVYETVVAQELRAHGFNLYYYDNKNNGEVDYLIDDADQLTVLPLEIKSGKDYAIYSALNKLLKIKEYNIHQGFVLSNEQKVYQENGITYLPIYDIMFFEPGTKVVGEL</sequence>
<dbReference type="Proteomes" id="UP000546007">
    <property type="component" value="Unassembled WGS sequence"/>
</dbReference>
<organism evidence="2 3">
    <name type="scientific">Butyricimonas faecihominis</name>
    <dbReference type="NCBI Taxonomy" id="1472416"/>
    <lineage>
        <taxon>Bacteria</taxon>
        <taxon>Pseudomonadati</taxon>
        <taxon>Bacteroidota</taxon>
        <taxon>Bacteroidia</taxon>
        <taxon>Bacteroidales</taxon>
        <taxon>Odoribacteraceae</taxon>
        <taxon>Butyricimonas</taxon>
    </lineage>
</organism>
<proteinExistence type="predicted"/>
<dbReference type="RefSeq" id="WP_229782990.1">
    <property type="nucleotide sequence ID" value="NZ_AP028155.1"/>
</dbReference>
<gene>
    <name evidence="2" type="ORF">GGR14_003001</name>
</gene>
<protein>
    <submittedName>
        <fullName evidence="2">Putative AAA+ superfamily ATPase</fullName>
    </submittedName>
</protein>
<name>A0A7W6HYA8_9BACT</name>
<dbReference type="InterPro" id="IPR025420">
    <property type="entry name" value="DUF4143"/>
</dbReference>
<dbReference type="AlphaFoldDB" id="A0A7W6HYA8"/>
<evidence type="ECO:0000313" key="2">
    <source>
        <dbReference type="EMBL" id="MBB4027191.1"/>
    </source>
</evidence>
<keyword evidence="3" id="KW-1185">Reference proteome</keyword>